<proteinExistence type="predicted"/>
<dbReference type="AlphaFoldDB" id="A0AAW2U714"/>
<dbReference type="EMBL" id="JACGWJ010000006">
    <property type="protein sequence ID" value="KAL0412974.1"/>
    <property type="molecule type" value="Genomic_DNA"/>
</dbReference>
<name>A0AAW2U714_SESRA</name>
<sequence length="91" mass="9849">MEKVEFLLHFLLSAKVWKVLGGMMIVRGDDEKVVEGNNKRGVDGDNYLRKRGDGGRAKEYGGHGGGGMVMVLFIAPWRGGMVGGLEVGSVR</sequence>
<evidence type="ECO:0000256" key="1">
    <source>
        <dbReference type="SAM" id="SignalP"/>
    </source>
</evidence>
<evidence type="ECO:0000313" key="2">
    <source>
        <dbReference type="EMBL" id="KAL0412974.1"/>
    </source>
</evidence>
<keyword evidence="1" id="KW-0732">Signal</keyword>
<reference evidence="2" key="2">
    <citation type="journal article" date="2024" name="Plant">
        <title>Genomic evolution and insights into agronomic trait innovations of Sesamum species.</title>
        <authorList>
            <person name="Miao H."/>
            <person name="Wang L."/>
            <person name="Qu L."/>
            <person name="Liu H."/>
            <person name="Sun Y."/>
            <person name="Le M."/>
            <person name="Wang Q."/>
            <person name="Wei S."/>
            <person name="Zheng Y."/>
            <person name="Lin W."/>
            <person name="Duan Y."/>
            <person name="Cao H."/>
            <person name="Xiong S."/>
            <person name="Wang X."/>
            <person name="Wei L."/>
            <person name="Li C."/>
            <person name="Ma Q."/>
            <person name="Ju M."/>
            <person name="Zhao R."/>
            <person name="Li G."/>
            <person name="Mu C."/>
            <person name="Tian Q."/>
            <person name="Mei H."/>
            <person name="Zhang T."/>
            <person name="Gao T."/>
            <person name="Zhang H."/>
        </authorList>
    </citation>
    <scope>NUCLEOTIDE SEQUENCE</scope>
    <source>
        <strain evidence="2">G02</strain>
    </source>
</reference>
<organism evidence="2">
    <name type="scientific">Sesamum radiatum</name>
    <name type="common">Black benniseed</name>
    <dbReference type="NCBI Taxonomy" id="300843"/>
    <lineage>
        <taxon>Eukaryota</taxon>
        <taxon>Viridiplantae</taxon>
        <taxon>Streptophyta</taxon>
        <taxon>Embryophyta</taxon>
        <taxon>Tracheophyta</taxon>
        <taxon>Spermatophyta</taxon>
        <taxon>Magnoliopsida</taxon>
        <taxon>eudicotyledons</taxon>
        <taxon>Gunneridae</taxon>
        <taxon>Pentapetalae</taxon>
        <taxon>asterids</taxon>
        <taxon>lamiids</taxon>
        <taxon>Lamiales</taxon>
        <taxon>Pedaliaceae</taxon>
        <taxon>Sesamum</taxon>
    </lineage>
</organism>
<comment type="caution">
    <text evidence="2">The sequence shown here is derived from an EMBL/GenBank/DDBJ whole genome shotgun (WGS) entry which is preliminary data.</text>
</comment>
<feature type="signal peptide" evidence="1">
    <location>
        <begin position="1"/>
        <end position="21"/>
    </location>
</feature>
<feature type="chain" id="PRO_5043621231" evidence="1">
    <location>
        <begin position="22"/>
        <end position="91"/>
    </location>
</feature>
<accession>A0AAW2U714</accession>
<gene>
    <name evidence="2" type="ORF">Sradi_1499100</name>
</gene>
<reference evidence="2" key="1">
    <citation type="submission" date="2020-06" db="EMBL/GenBank/DDBJ databases">
        <authorList>
            <person name="Li T."/>
            <person name="Hu X."/>
            <person name="Zhang T."/>
            <person name="Song X."/>
            <person name="Zhang H."/>
            <person name="Dai N."/>
            <person name="Sheng W."/>
            <person name="Hou X."/>
            <person name="Wei L."/>
        </authorList>
    </citation>
    <scope>NUCLEOTIDE SEQUENCE</scope>
    <source>
        <strain evidence="2">G02</strain>
        <tissue evidence="2">Leaf</tissue>
    </source>
</reference>
<protein>
    <submittedName>
        <fullName evidence="2">Uncharacterized protein</fullName>
    </submittedName>
</protein>